<sequence length="62" mass="6379">MERFDKLALSTETLRDLTGDELAQVAGGGAATTGCAPATETPVCPSGATWFWDCQSVQVGCG</sequence>
<proteinExistence type="predicted"/>
<reference evidence="1" key="1">
    <citation type="submission" date="2020-02" db="EMBL/GenBank/DDBJ databases">
        <authorList>
            <person name="Meier V. D."/>
        </authorList>
    </citation>
    <scope>NUCLEOTIDE SEQUENCE</scope>
    <source>
        <strain evidence="1">AVDCRST_MAG85</strain>
    </source>
</reference>
<dbReference type="PROSITE" id="PS51257">
    <property type="entry name" value="PROKAR_LIPOPROTEIN"/>
    <property type="match status" value="1"/>
</dbReference>
<protein>
    <submittedName>
        <fullName evidence="1">Uncharacterized protein</fullName>
    </submittedName>
</protein>
<dbReference type="EMBL" id="CADCVT010000033">
    <property type="protein sequence ID" value="CAA9475526.1"/>
    <property type="molecule type" value="Genomic_DNA"/>
</dbReference>
<dbReference type="AlphaFoldDB" id="A0A6J4RL60"/>
<evidence type="ECO:0000313" key="1">
    <source>
        <dbReference type="EMBL" id="CAA9475526.1"/>
    </source>
</evidence>
<organism evidence="1">
    <name type="scientific">uncultured Solirubrobacteraceae bacterium</name>
    <dbReference type="NCBI Taxonomy" id="1162706"/>
    <lineage>
        <taxon>Bacteria</taxon>
        <taxon>Bacillati</taxon>
        <taxon>Actinomycetota</taxon>
        <taxon>Thermoleophilia</taxon>
        <taxon>Solirubrobacterales</taxon>
        <taxon>Solirubrobacteraceae</taxon>
        <taxon>environmental samples</taxon>
    </lineage>
</organism>
<name>A0A6J4RL60_9ACTN</name>
<accession>A0A6J4RL60</accession>
<gene>
    <name evidence="1" type="ORF">AVDCRST_MAG85-277</name>
</gene>